<comment type="caution">
    <text evidence="2">The sequence shown here is derived from an EMBL/GenBank/DDBJ whole genome shotgun (WGS) entry which is preliminary data.</text>
</comment>
<reference evidence="2 3" key="1">
    <citation type="submission" date="2017-02" db="EMBL/GenBank/DDBJ databases">
        <title>The new phylogeny of genus Mycobacterium.</title>
        <authorList>
            <person name="Tortoli E."/>
            <person name="Trovato A."/>
            <person name="Cirillo D.M."/>
        </authorList>
    </citation>
    <scope>NUCLEOTIDE SEQUENCE [LARGE SCALE GENOMIC DNA]</scope>
    <source>
        <strain evidence="2 3">RW6</strain>
    </source>
</reference>
<dbReference type="STRING" id="1927124.BST13_05795"/>
<evidence type="ECO:0000256" key="1">
    <source>
        <dbReference type="SAM" id="Phobius"/>
    </source>
</evidence>
<feature type="transmembrane region" description="Helical" evidence="1">
    <location>
        <begin position="128"/>
        <end position="147"/>
    </location>
</feature>
<feature type="transmembrane region" description="Helical" evidence="1">
    <location>
        <begin position="73"/>
        <end position="89"/>
    </location>
</feature>
<evidence type="ECO:0000313" key="2">
    <source>
        <dbReference type="EMBL" id="ORA38108.1"/>
    </source>
</evidence>
<feature type="transmembrane region" description="Helical" evidence="1">
    <location>
        <begin position="30"/>
        <end position="48"/>
    </location>
</feature>
<dbReference type="EMBL" id="MVHF01000004">
    <property type="protein sequence ID" value="ORA38108.1"/>
    <property type="molecule type" value="Genomic_DNA"/>
</dbReference>
<proteinExistence type="predicted"/>
<gene>
    <name evidence="2" type="ORF">BST13_05795</name>
</gene>
<accession>A0A1X0B7N8</accession>
<keyword evidence="3" id="KW-1185">Reference proteome</keyword>
<dbReference type="AlphaFoldDB" id="A0A1X0B7N8"/>
<keyword evidence="1" id="KW-0812">Transmembrane</keyword>
<dbReference type="Proteomes" id="UP000192448">
    <property type="component" value="Unassembled WGS sequence"/>
</dbReference>
<protein>
    <submittedName>
        <fullName evidence="2">Uncharacterized protein</fullName>
    </submittedName>
</protein>
<feature type="transmembrane region" description="Helical" evidence="1">
    <location>
        <begin position="96"/>
        <end position="116"/>
    </location>
</feature>
<keyword evidence="1" id="KW-1133">Transmembrane helix</keyword>
<keyword evidence="1" id="KW-0472">Membrane</keyword>
<organism evidence="2 3">
    <name type="scientific">Mycobacterium aquaticum</name>
    <dbReference type="NCBI Taxonomy" id="1927124"/>
    <lineage>
        <taxon>Bacteria</taxon>
        <taxon>Bacillati</taxon>
        <taxon>Actinomycetota</taxon>
        <taxon>Actinomycetes</taxon>
        <taxon>Mycobacteriales</taxon>
        <taxon>Mycobacteriaceae</taxon>
        <taxon>Mycobacterium</taxon>
    </lineage>
</organism>
<evidence type="ECO:0000313" key="3">
    <source>
        <dbReference type="Proteomes" id="UP000192448"/>
    </source>
</evidence>
<name>A0A1X0B7N8_9MYCO</name>
<sequence>MTESERELAKAAHDVEVHEQHRTVFIGSQTMLLALLAIGYGLMTFWLGQDAWSFEGYEGTYTTALEVPGSPESWGAAFLIFGLSTLWAFHRSMSRLLAVSLTLLSILFGMFSSSFIVDALAYDAPESWPSVLVYGLIALTMLIRARLAWVTR</sequence>
<dbReference type="OrthoDB" id="9828859at2"/>
<dbReference type="RefSeq" id="WP_083161571.1">
    <property type="nucleotide sequence ID" value="NZ_MVHF01000004.1"/>
</dbReference>